<dbReference type="PROSITE" id="PS50043">
    <property type="entry name" value="HTH_LUXR_2"/>
    <property type="match status" value="1"/>
</dbReference>
<dbReference type="EMBL" id="JAASRO010000001">
    <property type="protein sequence ID" value="NIK58820.1"/>
    <property type="molecule type" value="Genomic_DNA"/>
</dbReference>
<evidence type="ECO:0000256" key="1">
    <source>
        <dbReference type="ARBA" id="ARBA00023015"/>
    </source>
</evidence>
<feature type="domain" description="HTH luxR-type" evidence="4">
    <location>
        <begin position="48"/>
        <end position="113"/>
    </location>
</feature>
<dbReference type="PROSITE" id="PS00622">
    <property type="entry name" value="HTH_LUXR_1"/>
    <property type="match status" value="1"/>
</dbReference>
<keyword evidence="6" id="KW-1185">Reference proteome</keyword>
<dbReference type="SUPFAM" id="SSF46894">
    <property type="entry name" value="C-terminal effector domain of the bipartite response regulators"/>
    <property type="match status" value="1"/>
</dbReference>
<organism evidence="5 6">
    <name type="scientific">Kribbella shirazensis</name>
    <dbReference type="NCBI Taxonomy" id="1105143"/>
    <lineage>
        <taxon>Bacteria</taxon>
        <taxon>Bacillati</taxon>
        <taxon>Actinomycetota</taxon>
        <taxon>Actinomycetes</taxon>
        <taxon>Propionibacteriales</taxon>
        <taxon>Kribbellaceae</taxon>
        <taxon>Kribbella</taxon>
    </lineage>
</organism>
<dbReference type="SMART" id="SM00421">
    <property type="entry name" value="HTH_LUXR"/>
    <property type="match status" value="1"/>
</dbReference>
<dbReference type="Gene3D" id="1.10.10.10">
    <property type="entry name" value="Winged helix-like DNA-binding domain superfamily/Winged helix DNA-binding domain"/>
    <property type="match status" value="1"/>
</dbReference>
<dbReference type="GO" id="GO:0006355">
    <property type="term" value="P:regulation of DNA-templated transcription"/>
    <property type="evidence" value="ECO:0007669"/>
    <property type="project" value="InterPro"/>
</dbReference>
<dbReference type="RefSeq" id="WP_167209878.1">
    <property type="nucleotide sequence ID" value="NZ_JAASRO010000001.1"/>
</dbReference>
<dbReference type="AlphaFoldDB" id="A0A7X6A2D9"/>
<comment type="caution">
    <text evidence="5">The sequence shown here is derived from an EMBL/GenBank/DDBJ whole genome shotgun (WGS) entry which is preliminary data.</text>
</comment>
<dbReference type="CDD" id="cd06170">
    <property type="entry name" value="LuxR_C_like"/>
    <property type="match status" value="1"/>
</dbReference>
<proteinExistence type="predicted"/>
<dbReference type="InterPro" id="IPR000792">
    <property type="entry name" value="Tscrpt_reg_LuxR_C"/>
</dbReference>
<sequence length="114" mass="12536">MSGTMTAFCERVVDSLRAQAGRRAADRLMAAGRRLSQDELMTEALAPPTPTDKPLSSRELEVAELAGQGLSNEQIASTLVISRRTVETHLDHIRQKLDLTSRYEIVAWALSRSG</sequence>
<keyword evidence="1" id="KW-0805">Transcription regulation</keyword>
<dbReference type="Proteomes" id="UP000555407">
    <property type="component" value="Unassembled WGS sequence"/>
</dbReference>
<protein>
    <submittedName>
        <fullName evidence="5">DNA-binding NarL/FixJ family response regulator</fullName>
    </submittedName>
</protein>
<name>A0A7X6A2D9_9ACTN</name>
<gene>
    <name evidence="5" type="ORF">BJY22_004537</name>
</gene>
<evidence type="ECO:0000256" key="2">
    <source>
        <dbReference type="ARBA" id="ARBA00023125"/>
    </source>
</evidence>
<dbReference type="PANTHER" id="PTHR44688">
    <property type="entry name" value="DNA-BINDING TRANSCRIPTIONAL ACTIVATOR DEVR_DOSR"/>
    <property type="match status" value="1"/>
</dbReference>
<evidence type="ECO:0000313" key="6">
    <source>
        <dbReference type="Proteomes" id="UP000555407"/>
    </source>
</evidence>
<dbReference type="InterPro" id="IPR016032">
    <property type="entry name" value="Sig_transdc_resp-reg_C-effctor"/>
</dbReference>
<dbReference type="GO" id="GO:0003677">
    <property type="term" value="F:DNA binding"/>
    <property type="evidence" value="ECO:0007669"/>
    <property type="project" value="UniProtKB-KW"/>
</dbReference>
<dbReference type="PRINTS" id="PR00038">
    <property type="entry name" value="HTHLUXR"/>
</dbReference>
<evidence type="ECO:0000313" key="5">
    <source>
        <dbReference type="EMBL" id="NIK58820.1"/>
    </source>
</evidence>
<keyword evidence="3" id="KW-0804">Transcription</keyword>
<reference evidence="5 6" key="1">
    <citation type="submission" date="2020-03" db="EMBL/GenBank/DDBJ databases">
        <title>Sequencing the genomes of 1000 actinobacteria strains.</title>
        <authorList>
            <person name="Klenk H.-P."/>
        </authorList>
    </citation>
    <scope>NUCLEOTIDE SEQUENCE [LARGE SCALE GENOMIC DNA]</scope>
    <source>
        <strain evidence="5 6">DSM 45490</strain>
    </source>
</reference>
<accession>A0A7X6A2D9</accession>
<dbReference type="InterPro" id="IPR036388">
    <property type="entry name" value="WH-like_DNA-bd_sf"/>
</dbReference>
<evidence type="ECO:0000259" key="4">
    <source>
        <dbReference type="PROSITE" id="PS50043"/>
    </source>
</evidence>
<keyword evidence="2 5" id="KW-0238">DNA-binding</keyword>
<dbReference type="Pfam" id="PF00196">
    <property type="entry name" value="GerE"/>
    <property type="match status" value="1"/>
</dbReference>
<dbReference type="PANTHER" id="PTHR44688:SF16">
    <property type="entry name" value="DNA-BINDING TRANSCRIPTIONAL ACTIVATOR DEVR_DOSR"/>
    <property type="match status" value="1"/>
</dbReference>
<evidence type="ECO:0000256" key="3">
    <source>
        <dbReference type="ARBA" id="ARBA00023163"/>
    </source>
</evidence>